<organism evidence="2">
    <name type="scientific">Roseihalotalea indica</name>
    <dbReference type="NCBI Taxonomy" id="2867963"/>
    <lineage>
        <taxon>Bacteria</taxon>
        <taxon>Pseudomonadati</taxon>
        <taxon>Bacteroidota</taxon>
        <taxon>Cytophagia</taxon>
        <taxon>Cytophagales</taxon>
        <taxon>Catalimonadaceae</taxon>
        <taxon>Roseihalotalea</taxon>
    </lineage>
</organism>
<reference evidence="2" key="2">
    <citation type="journal article" date="2024" name="Antonie Van Leeuwenhoek">
        <title>Roseihalotalea indica gen. nov., sp. nov., a halophilic Bacteroidetes from mesopelagic Southwest Indian Ocean with higher carbohydrate metabolic potential.</title>
        <authorList>
            <person name="Chen B."/>
            <person name="Zhang M."/>
            <person name="Lin D."/>
            <person name="Ye J."/>
            <person name="Tang K."/>
        </authorList>
    </citation>
    <scope>NUCLEOTIDE SEQUENCE</scope>
    <source>
        <strain evidence="2">TK19036</strain>
    </source>
</reference>
<feature type="chain" id="PRO_5041386526" evidence="1">
    <location>
        <begin position="21"/>
        <end position="286"/>
    </location>
</feature>
<feature type="signal peptide" evidence="1">
    <location>
        <begin position="1"/>
        <end position="20"/>
    </location>
</feature>
<proteinExistence type="predicted"/>
<evidence type="ECO:0000313" key="2">
    <source>
        <dbReference type="EMBL" id="WKN38268.1"/>
    </source>
</evidence>
<dbReference type="InterPro" id="IPR043749">
    <property type="entry name" value="DUF5694"/>
</dbReference>
<dbReference type="EMBL" id="CP120682">
    <property type="protein sequence ID" value="WKN38268.1"/>
    <property type="molecule type" value="Genomic_DNA"/>
</dbReference>
<accession>A0AA49GRP3</accession>
<gene>
    <name evidence="2" type="ORF">K4G66_06080</name>
</gene>
<protein>
    <submittedName>
        <fullName evidence="2">DUF5694 domain-containing protein</fullName>
    </submittedName>
</protein>
<name>A0AA49GRP3_9BACT</name>
<dbReference type="Pfam" id="PF18950">
    <property type="entry name" value="DUF5694"/>
    <property type="match status" value="1"/>
</dbReference>
<sequence length="286" mass="32745">MRSKLLLSLVFILLYCQAYSQSDKTKILLLGSDHLFQVYQEGNPETDVLTHENQVEIQAFTSSVEQYHPDMIMIESLPEAQAEVDSLYALYRQDKLDVSSLEYGRSEVYQLAFRIGKSQGLDEIVCVNSKGGTSQNILDNGDNIELYQNETTEFRKVVGAKYAALREGTLPFNEYLTFLNQPEAYNMIYHLRYLTPARVTNGTFTNPDEMVDTAFIDPHYIGAELISVFKNRDYKIYSNIVTNQLRKKPERMLLIIGVGHIGSLKSIFRDDPAYELVDANEYLMKN</sequence>
<reference evidence="2" key="1">
    <citation type="journal article" date="2023" name="Comput. Struct. Biotechnol. J.">
        <title>Discovery of a novel marine Bacteroidetes with a rich repertoire of carbohydrate-active enzymes.</title>
        <authorList>
            <person name="Chen B."/>
            <person name="Liu G."/>
            <person name="Chen Q."/>
            <person name="Wang H."/>
            <person name="Liu L."/>
            <person name="Tang K."/>
        </authorList>
    </citation>
    <scope>NUCLEOTIDE SEQUENCE</scope>
    <source>
        <strain evidence="2">TK19036</strain>
    </source>
</reference>
<dbReference type="AlphaFoldDB" id="A0AA49GRP3"/>
<keyword evidence="1" id="KW-0732">Signal</keyword>
<evidence type="ECO:0000256" key="1">
    <source>
        <dbReference type="SAM" id="SignalP"/>
    </source>
</evidence>